<dbReference type="FunFam" id="3.40.50.1860:FF:000002">
    <property type="entry name" value="Glutamate racemase"/>
    <property type="match status" value="1"/>
</dbReference>
<evidence type="ECO:0000313" key="10">
    <source>
        <dbReference type="Proteomes" id="UP000199008"/>
    </source>
</evidence>
<feature type="binding site" evidence="8">
    <location>
        <begin position="78"/>
        <end position="79"/>
    </location>
    <ligand>
        <name>substrate</name>
    </ligand>
</feature>
<dbReference type="Pfam" id="PF01177">
    <property type="entry name" value="Asp_Glu_race"/>
    <property type="match status" value="1"/>
</dbReference>
<dbReference type="NCBIfam" id="NF002035">
    <property type="entry name" value="PRK00865.1-3"/>
    <property type="match status" value="1"/>
</dbReference>
<dbReference type="HAMAP" id="MF_00258">
    <property type="entry name" value="Glu_racemase"/>
    <property type="match status" value="1"/>
</dbReference>
<reference evidence="10" key="1">
    <citation type="submission" date="2016-10" db="EMBL/GenBank/DDBJ databases">
        <authorList>
            <person name="Varghese N."/>
            <person name="Submissions S."/>
        </authorList>
    </citation>
    <scope>NUCLEOTIDE SEQUENCE [LARGE SCALE GENOMIC DNA]</scope>
    <source>
        <strain evidence="10">CGMCC 1.8895</strain>
    </source>
</reference>
<dbReference type="Proteomes" id="UP000199008">
    <property type="component" value="Unassembled WGS sequence"/>
</dbReference>
<dbReference type="Gene3D" id="3.40.50.1860">
    <property type="match status" value="2"/>
</dbReference>
<accession>A0A1G9GQG9</accession>
<dbReference type="GO" id="GO:0071555">
    <property type="term" value="P:cell wall organization"/>
    <property type="evidence" value="ECO:0007669"/>
    <property type="project" value="UniProtKB-KW"/>
</dbReference>
<dbReference type="PANTHER" id="PTHR21198:SF2">
    <property type="entry name" value="GLUTAMATE RACEMASE"/>
    <property type="match status" value="1"/>
</dbReference>
<organism evidence="9 10">
    <name type="scientific">Lacicoccus qingdaonensis</name>
    <dbReference type="NCBI Taxonomy" id="576118"/>
    <lineage>
        <taxon>Bacteria</taxon>
        <taxon>Bacillati</taxon>
        <taxon>Bacillota</taxon>
        <taxon>Bacilli</taxon>
        <taxon>Bacillales</taxon>
        <taxon>Salinicoccaceae</taxon>
        <taxon>Lacicoccus</taxon>
    </lineage>
</organism>
<proteinExistence type="inferred from homology"/>
<keyword evidence="4 8" id="KW-0573">Peptidoglycan synthesis</keyword>
<dbReference type="InterPro" id="IPR033134">
    <property type="entry name" value="Asp/Glu_racemase_AS_2"/>
</dbReference>
<dbReference type="InterPro" id="IPR001920">
    <property type="entry name" value="Asp/Glu_race"/>
</dbReference>
<evidence type="ECO:0000256" key="8">
    <source>
        <dbReference type="HAMAP-Rule" id="MF_00258"/>
    </source>
</evidence>
<dbReference type="InterPro" id="IPR015942">
    <property type="entry name" value="Asp/Glu/hydantoin_racemase"/>
</dbReference>
<dbReference type="SUPFAM" id="SSF53681">
    <property type="entry name" value="Aspartate/glutamate racemase"/>
    <property type="match status" value="2"/>
</dbReference>
<feature type="binding site" evidence="8">
    <location>
        <begin position="14"/>
        <end position="15"/>
    </location>
    <ligand>
        <name>substrate</name>
    </ligand>
</feature>
<dbReference type="GO" id="GO:0008881">
    <property type="term" value="F:glutamate racemase activity"/>
    <property type="evidence" value="ECO:0007669"/>
    <property type="project" value="UniProtKB-UniRule"/>
</dbReference>
<evidence type="ECO:0000256" key="6">
    <source>
        <dbReference type="ARBA" id="ARBA00023316"/>
    </source>
</evidence>
<dbReference type="InterPro" id="IPR018187">
    <property type="entry name" value="Asp/Glu_racemase_AS_1"/>
</dbReference>
<dbReference type="UniPathway" id="UPA00219"/>
<dbReference type="PROSITE" id="PS00923">
    <property type="entry name" value="ASP_GLU_RACEMASE_1"/>
    <property type="match status" value="1"/>
</dbReference>
<comment type="pathway">
    <text evidence="8">Cell wall biogenesis; peptidoglycan biosynthesis.</text>
</comment>
<sequence>MKKTLMDKPIGVMDSGVGGMTVVKEIVRQLPHEKILYFGDISRCPYGEKSQEEVRDYTVQIADYLVGKGIKMLVIACNTATAAALEILKERLDIPVLGVIQPGARSAIQNSRNKKVLVLATSGTVKSNAYSDAIIGINSGFSVSSLACPKFVPLVEQLRYKDDVVSGIIIHQSLKKHRHTDADTIILGCTHYPLLKADIRNYFNNEKKVIDSGYETARETSTILNYNNLLRTSGESIVHTILINGDSSRFEYVLRDWLPELEYKIQEIEL</sequence>
<keyword evidence="3 8" id="KW-0133">Cell shape</keyword>
<feature type="active site" description="Proton donor/acceptor" evidence="8">
    <location>
        <position position="189"/>
    </location>
</feature>
<dbReference type="PROSITE" id="PS00924">
    <property type="entry name" value="ASP_GLU_RACEMASE_2"/>
    <property type="match status" value="1"/>
</dbReference>
<dbReference type="AlphaFoldDB" id="A0A1G9GQG9"/>
<name>A0A1G9GQG9_9BACL</name>
<dbReference type="GO" id="GO:0009252">
    <property type="term" value="P:peptidoglycan biosynthetic process"/>
    <property type="evidence" value="ECO:0007669"/>
    <property type="project" value="UniProtKB-UniRule"/>
</dbReference>
<keyword evidence="10" id="KW-1185">Reference proteome</keyword>
<evidence type="ECO:0000256" key="3">
    <source>
        <dbReference type="ARBA" id="ARBA00022960"/>
    </source>
</evidence>
<gene>
    <name evidence="8" type="primary">murI</name>
    <name evidence="9" type="ORF">SAMN05216216_11843</name>
</gene>
<comment type="similarity">
    <text evidence="8">Belongs to the aspartate/glutamate racemases family.</text>
</comment>
<keyword evidence="6 8" id="KW-0961">Cell wall biogenesis/degradation</keyword>
<feature type="active site" description="Proton donor/acceptor" evidence="8">
    <location>
        <position position="77"/>
    </location>
</feature>
<evidence type="ECO:0000256" key="5">
    <source>
        <dbReference type="ARBA" id="ARBA00023235"/>
    </source>
</evidence>
<comment type="catalytic activity">
    <reaction evidence="1 8">
        <text>L-glutamate = D-glutamate</text>
        <dbReference type="Rhea" id="RHEA:12813"/>
        <dbReference type="ChEBI" id="CHEBI:29985"/>
        <dbReference type="ChEBI" id="CHEBI:29986"/>
        <dbReference type="EC" id="5.1.1.3"/>
    </reaction>
</comment>
<dbReference type="GO" id="GO:0008360">
    <property type="term" value="P:regulation of cell shape"/>
    <property type="evidence" value="ECO:0007669"/>
    <property type="project" value="UniProtKB-KW"/>
</dbReference>
<evidence type="ECO:0000256" key="2">
    <source>
        <dbReference type="ARBA" id="ARBA00013090"/>
    </source>
</evidence>
<dbReference type="PANTHER" id="PTHR21198">
    <property type="entry name" value="GLUTAMATE RACEMASE"/>
    <property type="match status" value="1"/>
</dbReference>
<dbReference type="EC" id="5.1.1.3" evidence="2 8"/>
<feature type="binding site" evidence="8">
    <location>
        <begin position="46"/>
        <end position="47"/>
    </location>
    <ligand>
        <name>substrate</name>
    </ligand>
</feature>
<comment type="function">
    <text evidence="8">Provides the (R)-glutamate required for cell wall biosynthesis.</text>
</comment>
<dbReference type="STRING" id="576118.SAMN05216216_11843"/>
<dbReference type="EMBL" id="FNFY01000018">
    <property type="protein sequence ID" value="SDL02533.1"/>
    <property type="molecule type" value="Genomic_DNA"/>
</dbReference>
<dbReference type="GO" id="GO:0042802">
    <property type="term" value="F:identical protein binding"/>
    <property type="evidence" value="ECO:0007669"/>
    <property type="project" value="UniProtKB-ARBA"/>
</dbReference>
<dbReference type="NCBIfam" id="TIGR00067">
    <property type="entry name" value="glut_race"/>
    <property type="match status" value="1"/>
</dbReference>
<evidence type="ECO:0000256" key="4">
    <source>
        <dbReference type="ARBA" id="ARBA00022984"/>
    </source>
</evidence>
<evidence type="ECO:0000313" key="9">
    <source>
        <dbReference type="EMBL" id="SDL02533.1"/>
    </source>
</evidence>
<dbReference type="InterPro" id="IPR004391">
    <property type="entry name" value="Glu_race"/>
</dbReference>
<feature type="binding site" evidence="8">
    <location>
        <begin position="190"/>
        <end position="191"/>
    </location>
    <ligand>
        <name>substrate</name>
    </ligand>
</feature>
<keyword evidence="5 8" id="KW-0413">Isomerase</keyword>
<protein>
    <recommendedName>
        <fullName evidence="7 8">Glutamate racemase</fullName>
        <ecNumber evidence="2 8">5.1.1.3</ecNumber>
    </recommendedName>
</protein>
<evidence type="ECO:0000256" key="1">
    <source>
        <dbReference type="ARBA" id="ARBA00001602"/>
    </source>
</evidence>
<evidence type="ECO:0000256" key="7">
    <source>
        <dbReference type="ARBA" id="ARBA00070053"/>
    </source>
</evidence>